<evidence type="ECO:0000313" key="7">
    <source>
        <dbReference type="EMBL" id="PSS06413.1"/>
    </source>
</evidence>
<dbReference type="InterPro" id="IPR007650">
    <property type="entry name" value="Zf-FLZ_dom"/>
</dbReference>
<keyword evidence="2" id="KW-0479">Metal-binding</keyword>
<proteinExistence type="inferred from homology"/>
<dbReference type="Gramene" id="PSS06413">
    <property type="protein sequence ID" value="PSS06413"/>
    <property type="gene ID" value="CEY00_Acc19543"/>
</dbReference>
<name>A0A2R6QE37_ACTCC</name>
<evidence type="ECO:0000256" key="1">
    <source>
        <dbReference type="ARBA" id="ARBA00009374"/>
    </source>
</evidence>
<evidence type="ECO:0000313" key="8">
    <source>
        <dbReference type="Proteomes" id="UP000241394"/>
    </source>
</evidence>
<evidence type="ECO:0000256" key="5">
    <source>
        <dbReference type="SAM" id="MobiDB-lite"/>
    </source>
</evidence>
<dbReference type="InterPro" id="IPR044593">
    <property type="entry name" value="FLZ8/MARD1"/>
</dbReference>
<dbReference type="PANTHER" id="PTHR46443:SF3">
    <property type="entry name" value="PROTEIN MARD1"/>
    <property type="match status" value="1"/>
</dbReference>
<sequence>MADHNSLSSPSQNQTKPISSSLCSPKFFNGFLPKGLSEIKTISPNSILDSNKTFPKFPDSLSGNKHSWEKSDPKGIGLVLIESLNDDKTDTKIPQPNTRRVLFGSKLNIQIPPLSSAFAPSESPKSPADFGIKTRNAQFSGSLSPFGSANSCTQTRDALSASEMELSEDYTCVISHGPNPRTTHIYDNCVLDSCNGVVGLSELKKDLCSLSENSNSPSESFLSFCYTCKKDLEQGKEINICRGEKVFCSCQEMISMGMKIQN</sequence>
<evidence type="ECO:0000256" key="4">
    <source>
        <dbReference type="PROSITE-ProRule" id="PRU01131"/>
    </source>
</evidence>
<reference evidence="8" key="2">
    <citation type="journal article" date="2018" name="BMC Genomics">
        <title>A manually annotated Actinidia chinensis var. chinensis (kiwifruit) genome highlights the challenges associated with draft genomes and gene prediction in plants.</title>
        <authorList>
            <person name="Pilkington S.M."/>
            <person name="Crowhurst R."/>
            <person name="Hilario E."/>
            <person name="Nardozza S."/>
            <person name="Fraser L."/>
            <person name="Peng Y."/>
            <person name="Gunaseelan K."/>
            <person name="Simpson R."/>
            <person name="Tahir J."/>
            <person name="Deroles S.C."/>
            <person name="Templeton K."/>
            <person name="Luo Z."/>
            <person name="Davy M."/>
            <person name="Cheng C."/>
            <person name="McNeilage M."/>
            <person name="Scaglione D."/>
            <person name="Liu Y."/>
            <person name="Zhang Q."/>
            <person name="Datson P."/>
            <person name="De Silva N."/>
            <person name="Gardiner S.E."/>
            <person name="Bassett H."/>
            <person name="Chagne D."/>
            <person name="McCallum J."/>
            <person name="Dzierzon H."/>
            <person name="Deng C."/>
            <person name="Wang Y.Y."/>
            <person name="Barron L."/>
            <person name="Manako K."/>
            <person name="Bowen J."/>
            <person name="Foster T.M."/>
            <person name="Erridge Z.A."/>
            <person name="Tiffin H."/>
            <person name="Waite C.N."/>
            <person name="Davies K.M."/>
            <person name="Grierson E.P."/>
            <person name="Laing W.A."/>
            <person name="Kirk R."/>
            <person name="Chen X."/>
            <person name="Wood M."/>
            <person name="Montefiori M."/>
            <person name="Brummell D.A."/>
            <person name="Schwinn K.E."/>
            <person name="Catanach A."/>
            <person name="Fullerton C."/>
            <person name="Li D."/>
            <person name="Meiyalaghan S."/>
            <person name="Nieuwenhuizen N."/>
            <person name="Read N."/>
            <person name="Prakash R."/>
            <person name="Hunter D."/>
            <person name="Zhang H."/>
            <person name="McKenzie M."/>
            <person name="Knabel M."/>
            <person name="Harris A."/>
            <person name="Allan A.C."/>
            <person name="Gleave A."/>
            <person name="Chen A."/>
            <person name="Janssen B.J."/>
            <person name="Plunkett B."/>
            <person name="Ampomah-Dwamena C."/>
            <person name="Voogd C."/>
            <person name="Leif D."/>
            <person name="Lafferty D."/>
            <person name="Souleyre E.J.F."/>
            <person name="Varkonyi-Gasic E."/>
            <person name="Gambi F."/>
            <person name="Hanley J."/>
            <person name="Yao J.L."/>
            <person name="Cheung J."/>
            <person name="David K.M."/>
            <person name="Warren B."/>
            <person name="Marsh K."/>
            <person name="Snowden K.C."/>
            <person name="Lin-Wang K."/>
            <person name="Brian L."/>
            <person name="Martinez-Sanchez M."/>
            <person name="Wang M."/>
            <person name="Ileperuma N."/>
            <person name="Macnee N."/>
            <person name="Campin R."/>
            <person name="McAtee P."/>
            <person name="Drummond R.S.M."/>
            <person name="Espley R.V."/>
            <person name="Ireland H.S."/>
            <person name="Wu R."/>
            <person name="Atkinson R.G."/>
            <person name="Karunairetnam S."/>
            <person name="Bulley S."/>
            <person name="Chunkath S."/>
            <person name="Hanley Z."/>
            <person name="Storey R."/>
            <person name="Thrimawithana A.H."/>
            <person name="Thomson S."/>
            <person name="David C."/>
            <person name="Testolin R."/>
            <person name="Huang H."/>
            <person name="Hellens R.P."/>
            <person name="Schaffer R.J."/>
        </authorList>
    </citation>
    <scope>NUCLEOTIDE SEQUENCE [LARGE SCALE GENOMIC DNA]</scope>
    <source>
        <strain evidence="8">cv. Red5</strain>
    </source>
</reference>
<dbReference type="EMBL" id="NKQK01000017">
    <property type="protein sequence ID" value="PSS06413.1"/>
    <property type="molecule type" value="Genomic_DNA"/>
</dbReference>
<dbReference type="InParanoid" id="A0A2R6QE37"/>
<organism evidence="7 8">
    <name type="scientific">Actinidia chinensis var. chinensis</name>
    <name type="common">Chinese soft-hair kiwi</name>
    <dbReference type="NCBI Taxonomy" id="1590841"/>
    <lineage>
        <taxon>Eukaryota</taxon>
        <taxon>Viridiplantae</taxon>
        <taxon>Streptophyta</taxon>
        <taxon>Embryophyta</taxon>
        <taxon>Tracheophyta</taxon>
        <taxon>Spermatophyta</taxon>
        <taxon>Magnoliopsida</taxon>
        <taxon>eudicotyledons</taxon>
        <taxon>Gunneridae</taxon>
        <taxon>Pentapetalae</taxon>
        <taxon>asterids</taxon>
        <taxon>Ericales</taxon>
        <taxon>Actinidiaceae</taxon>
        <taxon>Actinidia</taxon>
    </lineage>
</organism>
<keyword evidence="8" id="KW-1185">Reference proteome</keyword>
<feature type="region of interest" description="Disordered" evidence="5">
    <location>
        <begin position="1"/>
        <end position="22"/>
    </location>
</feature>
<dbReference type="Pfam" id="PF04570">
    <property type="entry name" value="zf-FLZ"/>
    <property type="match status" value="1"/>
</dbReference>
<dbReference type="GO" id="GO:0008270">
    <property type="term" value="F:zinc ion binding"/>
    <property type="evidence" value="ECO:0007669"/>
    <property type="project" value="UniProtKB-KW"/>
</dbReference>
<evidence type="ECO:0000259" key="6">
    <source>
        <dbReference type="PROSITE" id="PS51795"/>
    </source>
</evidence>
<dbReference type="OrthoDB" id="1902692at2759"/>
<feature type="domain" description="FLZ-type" evidence="6">
    <location>
        <begin position="220"/>
        <end position="262"/>
    </location>
</feature>
<dbReference type="STRING" id="1590841.A0A2R6QE37"/>
<comment type="similarity">
    <text evidence="1">Belongs to the FLZ family.</text>
</comment>
<dbReference type="AlphaFoldDB" id="A0A2R6QE37"/>
<dbReference type="PANTHER" id="PTHR46443">
    <property type="entry name" value="FCS-LIKE ZINC FINGER 8"/>
    <property type="match status" value="1"/>
</dbReference>
<accession>A0A2R6QE37</accession>
<protein>
    <recommendedName>
        <fullName evidence="6">FLZ-type domain-containing protein</fullName>
    </recommendedName>
</protein>
<gene>
    <name evidence="7" type="ORF">CEY00_Acc19543</name>
</gene>
<feature type="zinc finger region" description="FLZ-type" evidence="4">
    <location>
        <begin position="220"/>
        <end position="262"/>
    </location>
</feature>
<keyword evidence="3" id="KW-0862">Zinc</keyword>
<keyword evidence="3" id="KW-0863">Zinc-finger</keyword>
<dbReference type="PROSITE" id="PS51795">
    <property type="entry name" value="ZF_FLZ"/>
    <property type="match status" value="1"/>
</dbReference>
<dbReference type="OMA" id="TENKSCC"/>
<dbReference type="Proteomes" id="UP000241394">
    <property type="component" value="Chromosome LG17"/>
</dbReference>
<reference evidence="7 8" key="1">
    <citation type="submission" date="2017-07" db="EMBL/GenBank/DDBJ databases">
        <title>An improved, manually edited Actinidia chinensis var. chinensis (kiwifruit) genome highlights the challenges associated with draft genomes and gene prediction in plants.</title>
        <authorList>
            <person name="Pilkington S."/>
            <person name="Crowhurst R."/>
            <person name="Hilario E."/>
            <person name="Nardozza S."/>
            <person name="Fraser L."/>
            <person name="Peng Y."/>
            <person name="Gunaseelan K."/>
            <person name="Simpson R."/>
            <person name="Tahir J."/>
            <person name="Deroles S."/>
            <person name="Templeton K."/>
            <person name="Luo Z."/>
            <person name="Davy M."/>
            <person name="Cheng C."/>
            <person name="Mcneilage M."/>
            <person name="Scaglione D."/>
            <person name="Liu Y."/>
            <person name="Zhang Q."/>
            <person name="Datson P."/>
            <person name="De Silva N."/>
            <person name="Gardiner S."/>
            <person name="Bassett H."/>
            <person name="Chagne D."/>
            <person name="Mccallum J."/>
            <person name="Dzierzon H."/>
            <person name="Deng C."/>
            <person name="Wang Y.-Y."/>
            <person name="Barron N."/>
            <person name="Manako K."/>
            <person name="Bowen J."/>
            <person name="Foster T."/>
            <person name="Erridge Z."/>
            <person name="Tiffin H."/>
            <person name="Waite C."/>
            <person name="Davies K."/>
            <person name="Grierson E."/>
            <person name="Laing W."/>
            <person name="Kirk R."/>
            <person name="Chen X."/>
            <person name="Wood M."/>
            <person name="Montefiori M."/>
            <person name="Brummell D."/>
            <person name="Schwinn K."/>
            <person name="Catanach A."/>
            <person name="Fullerton C."/>
            <person name="Li D."/>
            <person name="Meiyalaghan S."/>
            <person name="Nieuwenhuizen N."/>
            <person name="Read N."/>
            <person name="Prakash R."/>
            <person name="Hunter D."/>
            <person name="Zhang H."/>
            <person name="Mckenzie M."/>
            <person name="Knabel M."/>
            <person name="Harris A."/>
            <person name="Allan A."/>
            <person name="Chen A."/>
            <person name="Janssen B."/>
            <person name="Plunkett B."/>
            <person name="Dwamena C."/>
            <person name="Voogd C."/>
            <person name="Leif D."/>
            <person name="Lafferty D."/>
            <person name="Souleyre E."/>
            <person name="Varkonyi-Gasic E."/>
            <person name="Gambi F."/>
            <person name="Hanley J."/>
            <person name="Yao J.-L."/>
            <person name="Cheung J."/>
            <person name="David K."/>
            <person name="Warren B."/>
            <person name="Marsh K."/>
            <person name="Snowden K."/>
            <person name="Lin-Wang K."/>
            <person name="Brian L."/>
            <person name="Martinez-Sanchez M."/>
            <person name="Wang M."/>
            <person name="Ileperuma N."/>
            <person name="Macnee N."/>
            <person name="Campin R."/>
            <person name="Mcatee P."/>
            <person name="Drummond R."/>
            <person name="Espley R."/>
            <person name="Ireland H."/>
            <person name="Wu R."/>
            <person name="Atkinson R."/>
            <person name="Karunairetnam S."/>
            <person name="Bulley S."/>
            <person name="Chunkath S."/>
            <person name="Hanley Z."/>
            <person name="Storey R."/>
            <person name="Thrimawithana A."/>
            <person name="Thomson S."/>
            <person name="David C."/>
            <person name="Testolin R."/>
        </authorList>
    </citation>
    <scope>NUCLEOTIDE SEQUENCE [LARGE SCALE GENOMIC DNA]</scope>
    <source>
        <strain evidence="8">cv. Red5</strain>
        <tissue evidence="7">Young leaf</tissue>
    </source>
</reference>
<evidence type="ECO:0000256" key="3">
    <source>
        <dbReference type="ARBA" id="ARBA00022771"/>
    </source>
</evidence>
<evidence type="ECO:0000256" key="2">
    <source>
        <dbReference type="ARBA" id="ARBA00022723"/>
    </source>
</evidence>
<comment type="caution">
    <text evidence="7">The sequence shown here is derived from an EMBL/GenBank/DDBJ whole genome shotgun (WGS) entry which is preliminary data.</text>
</comment>